<feature type="transmembrane region" description="Helical" evidence="7">
    <location>
        <begin position="111"/>
        <end position="133"/>
    </location>
</feature>
<dbReference type="EMBL" id="SSOB01000001">
    <property type="protein sequence ID" value="THF84641.1"/>
    <property type="molecule type" value="Genomic_DNA"/>
</dbReference>
<keyword evidence="6 7" id="KW-0472">Membrane</keyword>
<evidence type="ECO:0000256" key="4">
    <source>
        <dbReference type="ARBA" id="ARBA00022692"/>
    </source>
</evidence>
<dbReference type="Proteomes" id="UP000310636">
    <property type="component" value="Unassembled WGS sequence"/>
</dbReference>
<dbReference type="GO" id="GO:0055085">
    <property type="term" value="P:transmembrane transport"/>
    <property type="evidence" value="ECO:0007669"/>
    <property type="project" value="InterPro"/>
</dbReference>
<dbReference type="InterPro" id="IPR000515">
    <property type="entry name" value="MetI-like"/>
</dbReference>
<evidence type="ECO:0000256" key="1">
    <source>
        <dbReference type="ARBA" id="ARBA00004651"/>
    </source>
</evidence>
<feature type="domain" description="ABC transmembrane type-1" evidence="8">
    <location>
        <begin position="76"/>
        <end position="280"/>
    </location>
</feature>
<dbReference type="RefSeq" id="WP_136367956.1">
    <property type="nucleotide sequence ID" value="NZ_SSOB01000001.1"/>
</dbReference>
<dbReference type="SUPFAM" id="SSF161098">
    <property type="entry name" value="MetI-like"/>
    <property type="match status" value="1"/>
</dbReference>
<dbReference type="AlphaFoldDB" id="A0A4S4C9B9"/>
<evidence type="ECO:0000259" key="8">
    <source>
        <dbReference type="PROSITE" id="PS50928"/>
    </source>
</evidence>
<keyword evidence="5 7" id="KW-1133">Transmembrane helix</keyword>
<dbReference type="PANTHER" id="PTHR43744">
    <property type="entry name" value="ABC TRANSPORTER PERMEASE PROTEIN MG189-RELATED-RELATED"/>
    <property type="match status" value="1"/>
</dbReference>
<evidence type="ECO:0000313" key="10">
    <source>
        <dbReference type="Proteomes" id="UP000310636"/>
    </source>
</evidence>
<comment type="similarity">
    <text evidence="7">Belongs to the binding-protein-dependent transport system permease family.</text>
</comment>
<comment type="subcellular location">
    <subcellularLocation>
        <location evidence="1 7">Cell membrane</location>
        <topology evidence="1 7">Multi-pass membrane protein</topology>
    </subcellularLocation>
</comment>
<keyword evidence="10" id="KW-1185">Reference proteome</keyword>
<evidence type="ECO:0000256" key="7">
    <source>
        <dbReference type="RuleBase" id="RU363032"/>
    </source>
</evidence>
<accession>A0A4S4C9B9</accession>
<protein>
    <submittedName>
        <fullName evidence="9">Carbohydrate ABC transporter permease</fullName>
    </submittedName>
</protein>
<feature type="transmembrane region" description="Helical" evidence="7">
    <location>
        <begin position="263"/>
        <end position="282"/>
    </location>
</feature>
<dbReference type="PROSITE" id="PS50928">
    <property type="entry name" value="ABC_TM1"/>
    <property type="match status" value="1"/>
</dbReference>
<evidence type="ECO:0000256" key="2">
    <source>
        <dbReference type="ARBA" id="ARBA00022448"/>
    </source>
</evidence>
<dbReference type="Pfam" id="PF00528">
    <property type="entry name" value="BPD_transp_1"/>
    <property type="match status" value="1"/>
</dbReference>
<proteinExistence type="inferred from homology"/>
<feature type="transmembrane region" description="Helical" evidence="7">
    <location>
        <begin position="80"/>
        <end position="99"/>
    </location>
</feature>
<comment type="caution">
    <text evidence="9">The sequence shown here is derived from an EMBL/GenBank/DDBJ whole genome shotgun (WGS) entry which is preliminary data.</text>
</comment>
<reference evidence="9 10" key="1">
    <citation type="submission" date="2019-04" db="EMBL/GenBank/DDBJ databases">
        <title>Cohnella sp. nov. isolated from preserved vegetables.</title>
        <authorList>
            <person name="Lin S.-Y."/>
            <person name="Hung M.-H."/>
            <person name="Young C.-C."/>
        </authorList>
    </citation>
    <scope>NUCLEOTIDE SEQUENCE [LARGE SCALE GENOMIC DNA]</scope>
    <source>
        <strain evidence="9 10">CC-MHH1044</strain>
    </source>
</reference>
<evidence type="ECO:0000313" key="9">
    <source>
        <dbReference type="EMBL" id="THF84641.1"/>
    </source>
</evidence>
<feature type="transmembrane region" description="Helical" evidence="7">
    <location>
        <begin position="139"/>
        <end position="158"/>
    </location>
</feature>
<dbReference type="GO" id="GO:0005886">
    <property type="term" value="C:plasma membrane"/>
    <property type="evidence" value="ECO:0007669"/>
    <property type="project" value="UniProtKB-SubCell"/>
</dbReference>
<keyword evidence="3" id="KW-1003">Cell membrane</keyword>
<dbReference type="PANTHER" id="PTHR43744:SF9">
    <property type="entry name" value="POLYGALACTURONAN_RHAMNOGALACTURONAN TRANSPORT SYSTEM PERMEASE PROTEIN YTCP"/>
    <property type="match status" value="1"/>
</dbReference>
<evidence type="ECO:0000256" key="6">
    <source>
        <dbReference type="ARBA" id="ARBA00023136"/>
    </source>
</evidence>
<dbReference type="InterPro" id="IPR035906">
    <property type="entry name" value="MetI-like_sf"/>
</dbReference>
<feature type="transmembrane region" description="Helical" evidence="7">
    <location>
        <begin position="189"/>
        <end position="207"/>
    </location>
</feature>
<feature type="transmembrane region" description="Helical" evidence="7">
    <location>
        <begin position="18"/>
        <end position="40"/>
    </location>
</feature>
<sequence length="297" mass="33676">MNSIAESRADRIFNRINVFLMVIVTLVFLYPLLFIVSASISDPDAVLRGEVWLWPKGFTLVPYVKVFQNSEFFLSYWNTIAYTVVGTLVNVALTIMAAYPLSRKDFYGRNVLTVLFTFTMFFSGGLIPLYIVIQKLHLLNNFWVMILPSAVSIFNIIVTRTYFQTSIPEEVYQAAEIDGCSRIGVLTRIVLPLSGPILAVMVLFYGVGHWNSYFNALIFLNERDMFPLQLILREILVQNDTQNLMSSSSANYIIDSTQYGTSIKYAVIIISSLPVLVLYPFVQRYFVKGVMIGAIKG</sequence>
<dbReference type="OrthoDB" id="9810086at2"/>
<dbReference type="Gene3D" id="1.10.3720.10">
    <property type="entry name" value="MetI-like"/>
    <property type="match status" value="1"/>
</dbReference>
<keyword evidence="4 7" id="KW-0812">Transmembrane</keyword>
<dbReference type="CDD" id="cd06261">
    <property type="entry name" value="TM_PBP2"/>
    <property type="match status" value="1"/>
</dbReference>
<organism evidence="9 10">
    <name type="scientific">Cohnella fermenti</name>
    <dbReference type="NCBI Taxonomy" id="2565925"/>
    <lineage>
        <taxon>Bacteria</taxon>
        <taxon>Bacillati</taxon>
        <taxon>Bacillota</taxon>
        <taxon>Bacilli</taxon>
        <taxon>Bacillales</taxon>
        <taxon>Paenibacillaceae</taxon>
        <taxon>Cohnella</taxon>
    </lineage>
</organism>
<gene>
    <name evidence="9" type="ORF">E6C55_01300</name>
</gene>
<evidence type="ECO:0000256" key="3">
    <source>
        <dbReference type="ARBA" id="ARBA00022475"/>
    </source>
</evidence>
<name>A0A4S4C9B9_9BACL</name>
<keyword evidence="2 7" id="KW-0813">Transport</keyword>
<evidence type="ECO:0000256" key="5">
    <source>
        <dbReference type="ARBA" id="ARBA00022989"/>
    </source>
</evidence>